<dbReference type="Gene3D" id="1.10.10.160">
    <property type="match status" value="1"/>
</dbReference>
<keyword evidence="15" id="KW-1185">Reference proteome</keyword>
<protein>
    <recommendedName>
        <fullName evidence="8">DNA 3'-5' helicase</fullName>
        <ecNumber evidence="8">5.6.2.4</ecNumber>
    </recommendedName>
</protein>
<dbReference type="EC" id="5.6.2.4" evidence="8"/>
<feature type="domain" description="UvrD-like helicase ATP-binding" evidence="12">
    <location>
        <begin position="9"/>
        <end position="276"/>
    </location>
</feature>
<dbReference type="RefSeq" id="WP_133956624.1">
    <property type="nucleotide sequence ID" value="NZ_SORI01000003.1"/>
</dbReference>
<keyword evidence="4 10" id="KW-0347">Helicase</keyword>
<dbReference type="Gene3D" id="1.10.486.10">
    <property type="entry name" value="PCRA, domain 4"/>
    <property type="match status" value="2"/>
</dbReference>
<sequence>MTSAGSLLERLNPYQRQAVLEQGRATLVNACVGSGKTTVLICKALYEHTVNGVPLEDMVVLTFTNKAADEIRSRLAAAAPGAALESTAWFGTFHSVAMRMLQRILPVETLGYTPSFSVLDPDGLLEIAERLVVEHGLTIKYRNRLMKRLEACAAGRTLFGRMKREDGISALVELLAREKVLQNAMDFDDLIRNAAALAGESGWSPRWIIVDEFQDCDGAQMEFIRALASEETKLFAVGDPNQVIYSWRGGSRDIFSRFAREFRATEISLPLNYRSSSTILEAARCFLHDSSDLEGTRERGAGIVVRNHFNPFLEAEYLADRIRELHDGGMPWGDMAVFYRMQRQSGPLQAVFRRKGIPFTLSVRKTLKDIPVLQWLARLLSASVNGADRNGLVSALTDGRFGDGLAPAEAKDPAGAESELYDRVRSFPEWAGTGRGPLEIYEYFGLEHRLSPTSASFPENRRLVLAFLEKLGAFCREREGSFAGKAAEFLNSSALYGTEFFSPGGEEGSGDTVRLLTLHACKGLEFPVVFIIGVNEGLIPLHTYSPEGREEEKRLFFVGITRAKDYLELSCYTDPGEVRVLPGKSGFLSMIPSRLLEGGDDGPGRGDIRAYCRTLLENREKGGAGTVFGGAEDSSPSPPSPEGLPVRVRHPKYGEGVVESEDEETYTVAFGQYGVKSFLKDFCPLEFL</sequence>
<evidence type="ECO:0000256" key="1">
    <source>
        <dbReference type="ARBA" id="ARBA00009922"/>
    </source>
</evidence>
<evidence type="ECO:0000256" key="8">
    <source>
        <dbReference type="ARBA" id="ARBA00034808"/>
    </source>
</evidence>
<accession>A0A4R8MGC5</accession>
<dbReference type="GO" id="GO:0043138">
    <property type="term" value="F:3'-5' DNA helicase activity"/>
    <property type="evidence" value="ECO:0007669"/>
    <property type="project" value="UniProtKB-EC"/>
</dbReference>
<proteinExistence type="inferred from homology"/>
<dbReference type="PROSITE" id="PS51217">
    <property type="entry name" value="UVRD_HELICASE_CTER"/>
    <property type="match status" value="1"/>
</dbReference>
<evidence type="ECO:0000256" key="9">
    <source>
        <dbReference type="ARBA" id="ARBA00048988"/>
    </source>
</evidence>
<comment type="catalytic activity">
    <reaction evidence="7">
        <text>Couples ATP hydrolysis with the unwinding of duplex DNA by translocating in the 3'-5' direction.</text>
        <dbReference type="EC" id="5.6.2.4"/>
    </reaction>
</comment>
<dbReference type="OrthoDB" id="9810135at2"/>
<evidence type="ECO:0000256" key="4">
    <source>
        <dbReference type="ARBA" id="ARBA00022806"/>
    </source>
</evidence>
<evidence type="ECO:0000256" key="6">
    <source>
        <dbReference type="ARBA" id="ARBA00023235"/>
    </source>
</evidence>
<evidence type="ECO:0000256" key="5">
    <source>
        <dbReference type="ARBA" id="ARBA00022840"/>
    </source>
</evidence>
<dbReference type="Pfam" id="PF00580">
    <property type="entry name" value="UvrD-helicase"/>
    <property type="match status" value="1"/>
</dbReference>
<dbReference type="InterPro" id="IPR027417">
    <property type="entry name" value="P-loop_NTPase"/>
</dbReference>
<keyword evidence="2 10" id="KW-0547">Nucleotide-binding</keyword>
<dbReference type="Gene3D" id="3.40.50.300">
    <property type="entry name" value="P-loop containing nucleotide triphosphate hydrolases"/>
    <property type="match status" value="3"/>
</dbReference>
<organism evidence="14 15">
    <name type="scientific">Aminivibrio pyruvatiphilus</name>
    <dbReference type="NCBI Taxonomy" id="1005740"/>
    <lineage>
        <taxon>Bacteria</taxon>
        <taxon>Thermotogati</taxon>
        <taxon>Synergistota</taxon>
        <taxon>Synergistia</taxon>
        <taxon>Synergistales</taxon>
        <taxon>Aminobacteriaceae</taxon>
        <taxon>Aminivibrio</taxon>
    </lineage>
</organism>
<evidence type="ECO:0000256" key="2">
    <source>
        <dbReference type="ARBA" id="ARBA00022741"/>
    </source>
</evidence>
<keyword evidence="3 10" id="KW-0378">Hydrolase</keyword>
<keyword evidence="6" id="KW-0413">Isomerase</keyword>
<dbReference type="InterPro" id="IPR014016">
    <property type="entry name" value="UvrD-like_ATP-bd"/>
</dbReference>
<keyword evidence="5 10" id="KW-0067">ATP-binding</keyword>
<evidence type="ECO:0000256" key="7">
    <source>
        <dbReference type="ARBA" id="ARBA00034617"/>
    </source>
</evidence>
<dbReference type="PANTHER" id="PTHR11070">
    <property type="entry name" value="UVRD / RECB / PCRA DNA HELICASE FAMILY MEMBER"/>
    <property type="match status" value="1"/>
</dbReference>
<dbReference type="GO" id="GO:0005524">
    <property type="term" value="F:ATP binding"/>
    <property type="evidence" value="ECO:0007669"/>
    <property type="project" value="UniProtKB-UniRule"/>
</dbReference>
<dbReference type="AlphaFoldDB" id="A0A4R8MGC5"/>
<dbReference type="Proteomes" id="UP000295066">
    <property type="component" value="Unassembled WGS sequence"/>
</dbReference>
<gene>
    <name evidence="14" type="ORF">C8D99_103175</name>
</gene>
<evidence type="ECO:0000313" key="14">
    <source>
        <dbReference type="EMBL" id="TDY62955.1"/>
    </source>
</evidence>
<dbReference type="CDD" id="cd17932">
    <property type="entry name" value="DEXQc_UvrD"/>
    <property type="match status" value="1"/>
</dbReference>
<dbReference type="InterPro" id="IPR000212">
    <property type="entry name" value="DNA_helicase_UvrD/REP"/>
</dbReference>
<dbReference type="GO" id="GO:0033202">
    <property type="term" value="C:DNA helicase complex"/>
    <property type="evidence" value="ECO:0007669"/>
    <property type="project" value="TreeGrafter"/>
</dbReference>
<feature type="region of interest" description="Disordered" evidence="11">
    <location>
        <begin position="623"/>
        <end position="648"/>
    </location>
</feature>
<evidence type="ECO:0000256" key="11">
    <source>
        <dbReference type="SAM" id="MobiDB-lite"/>
    </source>
</evidence>
<dbReference type="GO" id="GO:0016887">
    <property type="term" value="F:ATP hydrolysis activity"/>
    <property type="evidence" value="ECO:0007669"/>
    <property type="project" value="RHEA"/>
</dbReference>
<feature type="binding site" evidence="10">
    <location>
        <begin position="30"/>
        <end position="37"/>
    </location>
    <ligand>
        <name>ATP</name>
        <dbReference type="ChEBI" id="CHEBI:30616"/>
    </ligand>
</feature>
<dbReference type="Pfam" id="PF13361">
    <property type="entry name" value="UvrD_C"/>
    <property type="match status" value="2"/>
</dbReference>
<evidence type="ECO:0000256" key="10">
    <source>
        <dbReference type="PROSITE-ProRule" id="PRU00560"/>
    </source>
</evidence>
<comment type="similarity">
    <text evidence="1">Belongs to the helicase family. UvrD subfamily.</text>
</comment>
<evidence type="ECO:0000259" key="12">
    <source>
        <dbReference type="PROSITE" id="PS51198"/>
    </source>
</evidence>
<evidence type="ECO:0000256" key="3">
    <source>
        <dbReference type="ARBA" id="ARBA00022801"/>
    </source>
</evidence>
<dbReference type="GO" id="GO:0003677">
    <property type="term" value="F:DNA binding"/>
    <property type="evidence" value="ECO:0007669"/>
    <property type="project" value="InterPro"/>
</dbReference>
<dbReference type="InterPro" id="IPR014017">
    <property type="entry name" value="DNA_helicase_UvrD-like_C"/>
</dbReference>
<dbReference type="PROSITE" id="PS51198">
    <property type="entry name" value="UVRD_HELICASE_ATP_BIND"/>
    <property type="match status" value="1"/>
</dbReference>
<name>A0A4R8MGC5_9BACT</name>
<feature type="domain" description="UvrD-like helicase C-terminal" evidence="13">
    <location>
        <begin position="269"/>
        <end position="523"/>
    </location>
</feature>
<dbReference type="EMBL" id="SORI01000003">
    <property type="protein sequence ID" value="TDY62955.1"/>
    <property type="molecule type" value="Genomic_DNA"/>
</dbReference>
<evidence type="ECO:0000313" key="15">
    <source>
        <dbReference type="Proteomes" id="UP000295066"/>
    </source>
</evidence>
<dbReference type="InterPro" id="IPR013986">
    <property type="entry name" value="DExx_box_DNA_helicase_dom_sf"/>
</dbReference>
<reference evidence="14 15" key="1">
    <citation type="submission" date="2019-03" db="EMBL/GenBank/DDBJ databases">
        <title>Genomic Encyclopedia of Type Strains, Phase IV (KMG-IV): sequencing the most valuable type-strain genomes for metagenomic binning, comparative biology and taxonomic classification.</title>
        <authorList>
            <person name="Goeker M."/>
        </authorList>
    </citation>
    <scope>NUCLEOTIDE SEQUENCE [LARGE SCALE GENOMIC DNA]</scope>
    <source>
        <strain evidence="14 15">DSM 25964</strain>
    </source>
</reference>
<dbReference type="GO" id="GO:0005829">
    <property type="term" value="C:cytosol"/>
    <property type="evidence" value="ECO:0007669"/>
    <property type="project" value="TreeGrafter"/>
</dbReference>
<evidence type="ECO:0000259" key="13">
    <source>
        <dbReference type="PROSITE" id="PS51217"/>
    </source>
</evidence>
<dbReference type="SUPFAM" id="SSF52540">
    <property type="entry name" value="P-loop containing nucleoside triphosphate hydrolases"/>
    <property type="match status" value="1"/>
</dbReference>
<dbReference type="PANTHER" id="PTHR11070:SF59">
    <property type="entry name" value="DNA 3'-5' HELICASE"/>
    <property type="match status" value="1"/>
</dbReference>
<dbReference type="GO" id="GO:0000725">
    <property type="term" value="P:recombinational repair"/>
    <property type="evidence" value="ECO:0007669"/>
    <property type="project" value="TreeGrafter"/>
</dbReference>
<comment type="caution">
    <text evidence="14">The sequence shown here is derived from an EMBL/GenBank/DDBJ whole genome shotgun (WGS) entry which is preliminary data.</text>
</comment>
<comment type="catalytic activity">
    <reaction evidence="9">
        <text>ATP + H2O = ADP + phosphate + H(+)</text>
        <dbReference type="Rhea" id="RHEA:13065"/>
        <dbReference type="ChEBI" id="CHEBI:15377"/>
        <dbReference type="ChEBI" id="CHEBI:15378"/>
        <dbReference type="ChEBI" id="CHEBI:30616"/>
        <dbReference type="ChEBI" id="CHEBI:43474"/>
        <dbReference type="ChEBI" id="CHEBI:456216"/>
        <dbReference type="EC" id="5.6.2.4"/>
    </reaction>
</comment>